<proteinExistence type="predicted"/>
<dbReference type="Proteomes" id="UP001186041">
    <property type="component" value="Unassembled WGS sequence"/>
</dbReference>
<evidence type="ECO:0000313" key="3">
    <source>
        <dbReference type="EMBL" id="MDV7290264.1"/>
    </source>
</evidence>
<sequence length="74" mass="7983">MLTAVRKILGFQMTIAEWIGTAIILAVPYLLIGLIWSLTHTSHLAGMHGADAVVSFLGSIVSWPVLLFTNVCMA</sequence>
<keyword evidence="5" id="KW-1185">Reference proteome</keyword>
<reference evidence="3" key="3">
    <citation type="submission" date="2023-10" db="EMBL/GenBank/DDBJ databases">
        <title>Mycolicibacterium fortuitum clinical isolates causing pulmonary infections in humans.</title>
        <authorList>
            <person name="Mejia-Ponce P.M."/>
            <person name="Zenteno-Cuevas R."/>
            <person name="Licona-Cassani C."/>
        </authorList>
    </citation>
    <scope>NUCLEOTIDE SEQUENCE</scope>
    <source>
        <strain evidence="3">M8</strain>
    </source>
</reference>
<dbReference type="KEGG" id="mft:XA26_33520"/>
<evidence type="ECO:0000256" key="1">
    <source>
        <dbReference type="SAM" id="Phobius"/>
    </source>
</evidence>
<dbReference type="EMBL" id="CP011269">
    <property type="protein sequence ID" value="ALI27179.1"/>
    <property type="molecule type" value="Genomic_DNA"/>
</dbReference>
<keyword evidence="1" id="KW-0472">Membrane</keyword>
<dbReference type="OrthoDB" id="4567248at2"/>
<dbReference type="EMBL" id="UGQY01000001">
    <property type="protein sequence ID" value="STZ74400.1"/>
    <property type="molecule type" value="Genomic_DNA"/>
</dbReference>
<organism evidence="2 5">
    <name type="scientific">Mycolicibacterium fortuitum</name>
    <name type="common">Mycobacterium fortuitum</name>
    <dbReference type="NCBI Taxonomy" id="1766"/>
    <lineage>
        <taxon>Bacteria</taxon>
        <taxon>Bacillati</taxon>
        <taxon>Actinomycetota</taxon>
        <taxon>Actinomycetes</taxon>
        <taxon>Mycobacteriales</taxon>
        <taxon>Mycobacteriaceae</taxon>
        <taxon>Mycolicibacterium</taxon>
    </lineage>
</organism>
<accession>A0A0N9XH19</accession>
<name>A0A0N9XH19_MYCFO</name>
<reference evidence="4 6" key="2">
    <citation type="submission" date="2018-06" db="EMBL/GenBank/DDBJ databases">
        <authorList>
            <consortium name="Pathogen Informatics"/>
            <person name="Doyle S."/>
        </authorList>
    </citation>
    <scope>NUCLEOTIDE SEQUENCE [LARGE SCALE GENOMIC DNA]</scope>
    <source>
        <strain evidence="4 6">NCTC1542</strain>
    </source>
</reference>
<dbReference type="STRING" id="1766.XA26_33520"/>
<dbReference type="Proteomes" id="UP000057134">
    <property type="component" value="Chromosome"/>
</dbReference>
<dbReference type="EMBL" id="JAWLVV010000005">
    <property type="protein sequence ID" value="MDV7290264.1"/>
    <property type="molecule type" value="Genomic_DNA"/>
</dbReference>
<feature type="transmembrane region" description="Helical" evidence="1">
    <location>
        <begin position="15"/>
        <end position="38"/>
    </location>
</feature>
<gene>
    <name evidence="4" type="ORF">NCTC1542_01952</name>
    <name evidence="3" type="ORF">R4485_08820</name>
    <name evidence="2" type="ORF">XA26_33520</name>
</gene>
<keyword evidence="1" id="KW-1133">Transmembrane helix</keyword>
<dbReference type="AlphaFoldDB" id="A0A0N9XH19"/>
<evidence type="ECO:0000313" key="2">
    <source>
        <dbReference type="EMBL" id="ALI27179.1"/>
    </source>
</evidence>
<reference evidence="2 5" key="1">
    <citation type="journal article" date="2015" name="MBio">
        <title>Enzymatic Degradation of Phenazines Can Generate Energy and Protect Sensitive Organisms from Toxicity.</title>
        <authorList>
            <person name="Costa K.C."/>
            <person name="Bergkessel M."/>
            <person name="Saunders S."/>
            <person name="Korlach J."/>
            <person name="Newman D.K."/>
        </authorList>
    </citation>
    <scope>NUCLEOTIDE SEQUENCE [LARGE SCALE GENOMIC DNA]</scope>
    <source>
        <strain evidence="2 5">CT6</strain>
    </source>
</reference>
<evidence type="ECO:0000313" key="5">
    <source>
        <dbReference type="Proteomes" id="UP000057134"/>
    </source>
</evidence>
<dbReference type="PATRIC" id="fig|1766.6.peg.3337"/>
<protein>
    <submittedName>
        <fullName evidence="4">Membrane protein</fullName>
    </submittedName>
</protein>
<dbReference type="GeneID" id="93413751"/>
<evidence type="ECO:0000313" key="6">
    <source>
        <dbReference type="Proteomes" id="UP000255389"/>
    </source>
</evidence>
<evidence type="ECO:0000313" key="4">
    <source>
        <dbReference type="EMBL" id="STZ74400.1"/>
    </source>
</evidence>
<dbReference type="RefSeq" id="WP_003881986.1">
    <property type="nucleotide sequence ID" value="NZ_CP011269.1"/>
</dbReference>
<keyword evidence="1" id="KW-0812">Transmembrane</keyword>
<feature type="transmembrane region" description="Helical" evidence="1">
    <location>
        <begin position="50"/>
        <end position="73"/>
    </location>
</feature>
<dbReference type="Proteomes" id="UP000255389">
    <property type="component" value="Unassembled WGS sequence"/>
</dbReference>